<evidence type="ECO:0000313" key="3">
    <source>
        <dbReference type="WBParaSite" id="SVE_1221700.1"/>
    </source>
</evidence>
<keyword evidence="2" id="KW-1185">Reference proteome</keyword>
<dbReference type="Proteomes" id="UP000035680">
    <property type="component" value="Unassembled WGS sequence"/>
</dbReference>
<evidence type="ECO:0000256" key="1">
    <source>
        <dbReference type="SAM" id="MobiDB-lite"/>
    </source>
</evidence>
<dbReference type="Gene3D" id="3.30.40.10">
    <property type="entry name" value="Zinc/RING finger domain, C3HC4 (zinc finger)"/>
    <property type="match status" value="1"/>
</dbReference>
<dbReference type="InterPro" id="IPR013083">
    <property type="entry name" value="Znf_RING/FYVE/PHD"/>
</dbReference>
<sequence length="232" mass="26949">MPSKATKTRKRNNKKIKANLTNSFKRNDDEAKKQVVDLIGRHAKSSKDFKFKLATFKREIVGNKYSEMDDKEIIDYEQKVDNVLKLMFPGNFQKVELSTQRKCALCFQEPFSWDESGPLIGPVQVTLAPIVIPLELKLERNEEAIDSDEDSDEEIFDFEPQKHFIAFHKQCLLEADGINIVVPEKLEKLSHQLQRFWKLPCKKCKKFGASIKVKGKITSYTHYHCISKKNRK</sequence>
<protein>
    <submittedName>
        <fullName evidence="3">PARP-type domain-containing protein</fullName>
    </submittedName>
</protein>
<dbReference type="WBParaSite" id="SVE_1221700.1">
    <property type="protein sequence ID" value="SVE_1221700.1"/>
    <property type="gene ID" value="SVE_1221700"/>
</dbReference>
<evidence type="ECO:0000313" key="2">
    <source>
        <dbReference type="Proteomes" id="UP000035680"/>
    </source>
</evidence>
<accession>A0A0K0FR03</accession>
<organism evidence="2 3">
    <name type="scientific">Strongyloides venezuelensis</name>
    <name type="common">Threadworm</name>
    <dbReference type="NCBI Taxonomy" id="75913"/>
    <lineage>
        <taxon>Eukaryota</taxon>
        <taxon>Metazoa</taxon>
        <taxon>Ecdysozoa</taxon>
        <taxon>Nematoda</taxon>
        <taxon>Chromadorea</taxon>
        <taxon>Rhabditida</taxon>
        <taxon>Tylenchina</taxon>
        <taxon>Panagrolaimomorpha</taxon>
        <taxon>Strongyloidoidea</taxon>
        <taxon>Strongyloididae</taxon>
        <taxon>Strongyloides</taxon>
    </lineage>
</organism>
<feature type="region of interest" description="Disordered" evidence="1">
    <location>
        <begin position="1"/>
        <end position="22"/>
    </location>
</feature>
<feature type="compositionally biased region" description="Basic residues" evidence="1">
    <location>
        <begin position="1"/>
        <end position="17"/>
    </location>
</feature>
<proteinExistence type="predicted"/>
<name>A0A0K0FR03_STRVS</name>
<dbReference type="STRING" id="75913.A0A0K0FR03"/>
<reference evidence="2" key="1">
    <citation type="submission" date="2014-07" db="EMBL/GenBank/DDBJ databases">
        <authorList>
            <person name="Martin A.A"/>
            <person name="De Silva N."/>
        </authorList>
    </citation>
    <scope>NUCLEOTIDE SEQUENCE</scope>
</reference>
<dbReference type="AlphaFoldDB" id="A0A0K0FR03"/>
<reference evidence="3" key="2">
    <citation type="submission" date="2015-08" db="UniProtKB">
        <authorList>
            <consortium name="WormBaseParasite"/>
        </authorList>
    </citation>
    <scope>IDENTIFICATION</scope>
</reference>